<dbReference type="Proteomes" id="UP000310158">
    <property type="component" value="Unassembled WGS sequence"/>
</dbReference>
<evidence type="ECO:0000256" key="2">
    <source>
        <dbReference type="ARBA" id="ARBA00022692"/>
    </source>
</evidence>
<feature type="transmembrane region" description="Helical" evidence="5">
    <location>
        <begin position="47"/>
        <end position="67"/>
    </location>
</feature>
<evidence type="ECO:0000256" key="4">
    <source>
        <dbReference type="ARBA" id="ARBA00023136"/>
    </source>
</evidence>
<feature type="domain" description="Integral membrane bound transporter" evidence="6">
    <location>
        <begin position="539"/>
        <end position="664"/>
    </location>
</feature>
<feature type="transmembrane region" description="Helical" evidence="5">
    <location>
        <begin position="677"/>
        <end position="696"/>
    </location>
</feature>
<evidence type="ECO:0000256" key="5">
    <source>
        <dbReference type="SAM" id="Phobius"/>
    </source>
</evidence>
<comment type="subcellular location">
    <subcellularLocation>
        <location evidence="1">Membrane</location>
        <topology evidence="1">Multi-pass membrane protein</topology>
    </subcellularLocation>
</comment>
<name>A0A4S4LBR0_9AGAM</name>
<keyword evidence="4 5" id="KW-0472">Membrane</keyword>
<dbReference type="InterPro" id="IPR049453">
    <property type="entry name" value="Memb_transporter_dom"/>
</dbReference>
<protein>
    <recommendedName>
        <fullName evidence="6">Integral membrane bound transporter domain-containing protein</fullName>
    </recommendedName>
</protein>
<dbReference type="OrthoDB" id="68611at2759"/>
<dbReference type="PANTHER" id="PTHR47804:SF3">
    <property type="entry name" value="PROTEIN BRE4"/>
    <property type="match status" value="1"/>
</dbReference>
<comment type="caution">
    <text evidence="7">The sequence shown here is derived from an EMBL/GenBank/DDBJ whole genome shotgun (WGS) entry which is preliminary data.</text>
</comment>
<dbReference type="Pfam" id="PF13515">
    <property type="entry name" value="FUSC_2"/>
    <property type="match status" value="1"/>
</dbReference>
<dbReference type="PANTHER" id="PTHR47804">
    <property type="entry name" value="60S RIBOSOMAL PROTEIN L19"/>
    <property type="match status" value="1"/>
</dbReference>
<keyword evidence="3 5" id="KW-1133">Transmembrane helix</keyword>
<evidence type="ECO:0000313" key="8">
    <source>
        <dbReference type="Proteomes" id="UP000310158"/>
    </source>
</evidence>
<dbReference type="EMBL" id="SGPL01000652">
    <property type="protein sequence ID" value="THH09172.1"/>
    <property type="molecule type" value="Genomic_DNA"/>
</dbReference>
<keyword evidence="2 5" id="KW-0812">Transmembrane</keyword>
<feature type="transmembrane region" description="Helical" evidence="5">
    <location>
        <begin position="569"/>
        <end position="588"/>
    </location>
</feature>
<accession>A0A4S4LBR0</accession>
<dbReference type="InterPro" id="IPR052430">
    <property type="entry name" value="IVT-Associated"/>
</dbReference>
<sequence>MVFPTFHKTYLCSIALDLLMLHNYFLTFKELVFAVQENLGQQVEATVLNLMGACVGIALSTLARYLASLCPDDSASARTIPAIFLILICFMAGWAKSRLPRLQRSARISCFASIWILTTNVGSSYKVLGYSFHLVWISLSSAIICLFSSMLLLHWFSTQFAREIASAFSQLHATLSTSLDLAFCQVGAEKAIAHAFSRHQAALNGLLLNSIMLNATYSQAVFDLRVGRLSVKSIKPLLGIVEHLRRELSWGGALAELQTYDENTLSVFQAPAVDLGHAILASIKAVENCVLACYKNPLKNGGPRPSTKLAIADARAQLTASRDAAREDLKEIFDKFDMDQRASLESARLQLSRELADCCLFMISLLQPPHQMAQEMRHALLVAEKIVNRYDNSHTRLWYPRFSWAWLGVAPPQIMLEDLPIESGDPDYEEPESHLSMAEAREGLAERALSDGSGTDITLTPTVLSTVFPPTHYLNLFNLPVLISRLWTLRPVLRARLALSKVLRSVQHSSHLQHAIKNAIGVALLSLPAFFPVGSRGQHWFATAHGQWMIISYVWVLETSMGATWRVGYLRISGTILGALYAYITWLICKTNPYGLVIMVTAADIPISWLIVNTRVSSLGVVASITLPPILFNGYLDPTATTPVIILAVMRALLIGGGIIAALLMNTLLFPRHCRVLFLYHASRTLGLLSQLYLILGRSPMLSELFQRCLSFTAEDRTKTYKLELQIRSSLYRLSLLIDTMNAELSLLPKPMRLYRKTVSTLQNTLDLMTGLRKVRENIPVKETVSSVFSERREFVSCICLTLYSCEHAFRARQPLPQFLPSGKHALEQLISQMEEYLRNARSEDSHALGLSIVYAFAESEILEDLVDTMEDLLDICRSLFGTAAWLVEVPQWAELTVNDDGPSSPAGRGWYSTL</sequence>
<feature type="transmembrane region" description="Helical" evidence="5">
    <location>
        <begin position="594"/>
        <end position="612"/>
    </location>
</feature>
<evidence type="ECO:0000256" key="3">
    <source>
        <dbReference type="ARBA" id="ARBA00022989"/>
    </source>
</evidence>
<organism evidence="7 8">
    <name type="scientific">Bondarzewia mesenterica</name>
    <dbReference type="NCBI Taxonomy" id="1095465"/>
    <lineage>
        <taxon>Eukaryota</taxon>
        <taxon>Fungi</taxon>
        <taxon>Dikarya</taxon>
        <taxon>Basidiomycota</taxon>
        <taxon>Agaricomycotina</taxon>
        <taxon>Agaricomycetes</taxon>
        <taxon>Russulales</taxon>
        <taxon>Bondarzewiaceae</taxon>
        <taxon>Bondarzewia</taxon>
    </lineage>
</organism>
<feature type="transmembrane region" description="Helical" evidence="5">
    <location>
        <begin position="79"/>
        <end position="96"/>
    </location>
</feature>
<evidence type="ECO:0000256" key="1">
    <source>
        <dbReference type="ARBA" id="ARBA00004141"/>
    </source>
</evidence>
<feature type="transmembrane region" description="Helical" evidence="5">
    <location>
        <begin position="619"/>
        <end position="636"/>
    </location>
</feature>
<keyword evidence="8" id="KW-1185">Reference proteome</keyword>
<dbReference type="GO" id="GO:0016020">
    <property type="term" value="C:membrane"/>
    <property type="evidence" value="ECO:0007669"/>
    <property type="project" value="UniProtKB-SubCell"/>
</dbReference>
<evidence type="ECO:0000259" key="6">
    <source>
        <dbReference type="Pfam" id="PF13515"/>
    </source>
</evidence>
<feature type="transmembrane region" description="Helical" evidence="5">
    <location>
        <begin position="134"/>
        <end position="156"/>
    </location>
</feature>
<evidence type="ECO:0000313" key="7">
    <source>
        <dbReference type="EMBL" id="THH09172.1"/>
    </source>
</evidence>
<feature type="transmembrane region" description="Helical" evidence="5">
    <location>
        <begin position="108"/>
        <end position="128"/>
    </location>
</feature>
<proteinExistence type="predicted"/>
<dbReference type="AlphaFoldDB" id="A0A4S4LBR0"/>
<reference evidence="7 8" key="1">
    <citation type="submission" date="2019-02" db="EMBL/GenBank/DDBJ databases">
        <title>Genome sequencing of the rare red list fungi Bondarzewia mesenterica.</title>
        <authorList>
            <person name="Buettner E."/>
            <person name="Kellner H."/>
        </authorList>
    </citation>
    <scope>NUCLEOTIDE SEQUENCE [LARGE SCALE GENOMIC DNA]</scope>
    <source>
        <strain evidence="7 8">DSM 108281</strain>
    </source>
</reference>
<gene>
    <name evidence="7" type="ORF">EW146_g8766</name>
</gene>
<feature type="transmembrane region" description="Helical" evidence="5">
    <location>
        <begin position="642"/>
        <end position="665"/>
    </location>
</feature>